<reference evidence="2" key="1">
    <citation type="submission" date="2023-04" db="EMBL/GenBank/DDBJ databases">
        <authorList>
            <consortium name="ELIXIR-Norway"/>
        </authorList>
    </citation>
    <scope>NUCLEOTIDE SEQUENCE [LARGE SCALE GENOMIC DNA]</scope>
</reference>
<feature type="region of interest" description="Disordered" evidence="1">
    <location>
        <begin position="102"/>
        <end position="131"/>
    </location>
</feature>
<protein>
    <submittedName>
        <fullName evidence="2">Uncharacterized protein</fullName>
    </submittedName>
</protein>
<evidence type="ECO:0000313" key="3">
    <source>
        <dbReference type="Proteomes" id="UP001176941"/>
    </source>
</evidence>
<dbReference type="Proteomes" id="UP001176941">
    <property type="component" value="Unassembled WGS sequence"/>
</dbReference>
<dbReference type="EMBL" id="CATKSN020000269">
    <property type="protein sequence ID" value="CAI9149382.1"/>
    <property type="molecule type" value="Genomic_DNA"/>
</dbReference>
<organism evidence="2 3">
    <name type="scientific">Rangifer tarandus platyrhynchus</name>
    <name type="common">Svalbard reindeer</name>
    <dbReference type="NCBI Taxonomy" id="3082113"/>
    <lineage>
        <taxon>Eukaryota</taxon>
        <taxon>Metazoa</taxon>
        <taxon>Chordata</taxon>
        <taxon>Craniata</taxon>
        <taxon>Vertebrata</taxon>
        <taxon>Euteleostomi</taxon>
        <taxon>Mammalia</taxon>
        <taxon>Eutheria</taxon>
        <taxon>Laurasiatheria</taxon>
        <taxon>Artiodactyla</taxon>
        <taxon>Ruminantia</taxon>
        <taxon>Pecora</taxon>
        <taxon>Cervidae</taxon>
        <taxon>Odocoileinae</taxon>
        <taxon>Rangifer</taxon>
    </lineage>
</organism>
<name>A0ABN8XM90_RANTA</name>
<evidence type="ECO:0000256" key="1">
    <source>
        <dbReference type="SAM" id="MobiDB-lite"/>
    </source>
</evidence>
<evidence type="ECO:0000313" key="2">
    <source>
        <dbReference type="EMBL" id="CAI9149382.1"/>
    </source>
</evidence>
<gene>
    <name evidence="2" type="ORF">MRATA1EN1_LOCUS31000</name>
</gene>
<comment type="caution">
    <text evidence="2">The sequence shown here is derived from an EMBL/GenBank/DDBJ whole genome shotgun (WGS) entry which is preliminary data.</text>
</comment>
<accession>A0ABN8XM90</accession>
<keyword evidence="3" id="KW-1185">Reference proteome</keyword>
<feature type="compositionally biased region" description="Polar residues" evidence="1">
    <location>
        <begin position="108"/>
        <end position="120"/>
    </location>
</feature>
<proteinExistence type="predicted"/>
<sequence length="154" mass="17256">MSQSRTVHVTQFPHSRLYAPAVWRRRAVLVRSTVKACRPSVRHIRPRIHDHSRICYVFTFNSCFEPSEQAASLLLLGIFGWSDGRNRNELHGERGRRLTFYTGPRGSASKQNQSARNQGCPSGIGVQKSASSRKSQIALDVRLLPGEAGTLSIR</sequence>